<keyword evidence="3" id="KW-1185">Reference proteome</keyword>
<gene>
    <name evidence="2" type="ORF">SAMN06265219_10898</name>
</gene>
<evidence type="ECO:0000256" key="1">
    <source>
        <dbReference type="SAM" id="Phobius"/>
    </source>
</evidence>
<proteinExistence type="predicted"/>
<organism evidence="2 3">
    <name type="scientific">Gracilimonas mengyeensis</name>
    <dbReference type="NCBI Taxonomy" id="1302730"/>
    <lineage>
        <taxon>Bacteria</taxon>
        <taxon>Pseudomonadati</taxon>
        <taxon>Balneolota</taxon>
        <taxon>Balneolia</taxon>
        <taxon>Balneolales</taxon>
        <taxon>Balneolaceae</taxon>
        <taxon>Gracilimonas</taxon>
    </lineage>
</organism>
<evidence type="ECO:0000313" key="2">
    <source>
        <dbReference type="EMBL" id="SMO70051.1"/>
    </source>
</evidence>
<sequence length="177" mass="20627">MSKNENSNNLSLKQFAVFIAGVSITYVTRVESVISFMQQMKNSDIGVTIMSVFEAITPIIIGIICWGIYWMYLKAKDWFQAQLDRIEDLENEAFMNKGESRMDRVENHLLMQKSVNRRVAEHISNITDVDLPIIFNKCDEKHKEFILEKGNNKLNNDQVNKIYREFLSSINTFHEPN</sequence>
<dbReference type="EMBL" id="FXTP01000008">
    <property type="protein sequence ID" value="SMO70051.1"/>
    <property type="molecule type" value="Genomic_DNA"/>
</dbReference>
<keyword evidence="1" id="KW-0472">Membrane</keyword>
<dbReference type="RefSeq" id="WP_142454563.1">
    <property type="nucleotide sequence ID" value="NZ_FXTP01000008.1"/>
</dbReference>
<dbReference type="AlphaFoldDB" id="A0A521DFZ9"/>
<accession>A0A521DFZ9</accession>
<name>A0A521DFZ9_9BACT</name>
<feature type="transmembrane region" description="Helical" evidence="1">
    <location>
        <begin position="49"/>
        <end position="72"/>
    </location>
</feature>
<reference evidence="2 3" key="1">
    <citation type="submission" date="2017-05" db="EMBL/GenBank/DDBJ databases">
        <authorList>
            <person name="Varghese N."/>
            <person name="Submissions S."/>
        </authorList>
    </citation>
    <scope>NUCLEOTIDE SEQUENCE [LARGE SCALE GENOMIC DNA]</scope>
    <source>
        <strain evidence="2 3">DSM 21985</strain>
    </source>
</reference>
<evidence type="ECO:0000313" key="3">
    <source>
        <dbReference type="Proteomes" id="UP000317557"/>
    </source>
</evidence>
<protein>
    <submittedName>
        <fullName evidence="2">Uncharacterized protein</fullName>
    </submittedName>
</protein>
<keyword evidence="1" id="KW-1133">Transmembrane helix</keyword>
<feature type="transmembrane region" description="Helical" evidence="1">
    <location>
        <begin position="12"/>
        <end position="29"/>
    </location>
</feature>
<keyword evidence="1" id="KW-0812">Transmembrane</keyword>
<dbReference type="Proteomes" id="UP000317557">
    <property type="component" value="Unassembled WGS sequence"/>
</dbReference>